<accession>A0ABW3FL27</accession>
<proteinExistence type="predicted"/>
<dbReference type="Pfam" id="PF06037">
    <property type="entry name" value="DUF922"/>
    <property type="match status" value="1"/>
</dbReference>
<organism evidence="2 3">
    <name type="scientific">Pseudahrensia aquimaris</name>
    <dbReference type="NCBI Taxonomy" id="744461"/>
    <lineage>
        <taxon>Bacteria</taxon>
        <taxon>Pseudomonadati</taxon>
        <taxon>Pseudomonadota</taxon>
        <taxon>Alphaproteobacteria</taxon>
        <taxon>Hyphomicrobiales</taxon>
        <taxon>Ahrensiaceae</taxon>
        <taxon>Pseudahrensia</taxon>
    </lineage>
</organism>
<feature type="chain" id="PRO_5047186927" evidence="1">
    <location>
        <begin position="29"/>
        <end position="200"/>
    </location>
</feature>
<dbReference type="Proteomes" id="UP001597101">
    <property type="component" value="Unassembled WGS sequence"/>
</dbReference>
<feature type="signal peptide" evidence="1">
    <location>
        <begin position="1"/>
        <end position="28"/>
    </location>
</feature>
<evidence type="ECO:0000313" key="3">
    <source>
        <dbReference type="Proteomes" id="UP001597101"/>
    </source>
</evidence>
<sequence length="200" mass="22823">MTKKTANPLIVGLAAGLFGFSLPTLASAEVRITEKTKNYIITGTNARDFARSMSKKGPYSRQHRKRAWATASRDLTFQITRKKSRSGCRVRSVKVSLAIKYVLPKLASTRGVSARERKKWKRMKSLLVKHERTHGRFYKELAKKTERSIKRMAPAKSCQQLERNALKLAKKLSAEDSARNDLFDARDSRNYRLMARIYGS</sequence>
<name>A0ABW3FL27_9HYPH</name>
<dbReference type="InterPro" id="IPR010321">
    <property type="entry name" value="DUF922"/>
</dbReference>
<evidence type="ECO:0000313" key="2">
    <source>
        <dbReference type="EMBL" id="MFD0917955.1"/>
    </source>
</evidence>
<gene>
    <name evidence="2" type="ORF">ACFQ14_16240</name>
</gene>
<dbReference type="EMBL" id="JBHTJV010000026">
    <property type="protein sequence ID" value="MFD0917955.1"/>
    <property type="molecule type" value="Genomic_DNA"/>
</dbReference>
<comment type="caution">
    <text evidence="2">The sequence shown here is derived from an EMBL/GenBank/DDBJ whole genome shotgun (WGS) entry which is preliminary data.</text>
</comment>
<protein>
    <submittedName>
        <fullName evidence="2">DUF922 domain-containing protein</fullName>
    </submittedName>
</protein>
<evidence type="ECO:0000256" key="1">
    <source>
        <dbReference type="SAM" id="SignalP"/>
    </source>
</evidence>
<keyword evidence="1" id="KW-0732">Signal</keyword>
<reference evidence="3" key="1">
    <citation type="journal article" date="2019" name="Int. J. Syst. Evol. Microbiol.">
        <title>The Global Catalogue of Microorganisms (GCM) 10K type strain sequencing project: providing services to taxonomists for standard genome sequencing and annotation.</title>
        <authorList>
            <consortium name="The Broad Institute Genomics Platform"/>
            <consortium name="The Broad Institute Genome Sequencing Center for Infectious Disease"/>
            <person name="Wu L."/>
            <person name="Ma J."/>
        </authorList>
    </citation>
    <scope>NUCLEOTIDE SEQUENCE [LARGE SCALE GENOMIC DNA]</scope>
    <source>
        <strain evidence="3">CCUG 60023</strain>
    </source>
</reference>
<keyword evidence="3" id="KW-1185">Reference proteome</keyword>
<dbReference type="RefSeq" id="WP_377213808.1">
    <property type="nucleotide sequence ID" value="NZ_JBHTJV010000026.1"/>
</dbReference>